<evidence type="ECO:0000256" key="1">
    <source>
        <dbReference type="SAM" id="Phobius"/>
    </source>
</evidence>
<proteinExistence type="predicted"/>
<keyword evidence="3" id="KW-1185">Reference proteome</keyword>
<feature type="transmembrane region" description="Helical" evidence="1">
    <location>
        <begin position="55"/>
        <end position="76"/>
    </location>
</feature>
<dbReference type="Proteomes" id="UP000001542">
    <property type="component" value="Unassembled WGS sequence"/>
</dbReference>
<evidence type="ECO:0000313" key="3">
    <source>
        <dbReference type="Proteomes" id="UP000001542"/>
    </source>
</evidence>
<keyword evidence="1" id="KW-1133">Transmembrane helix</keyword>
<dbReference type="AlphaFoldDB" id="A2FZS8"/>
<accession>A2FZS8</accession>
<sequence>MFLVTEEQLRNYAPPIQILMLAMALALVTVFFYYSFWESFYKIVFTDEPRQGADYAAFALGIGNIIVIVSTVFRLLKHSADELKKKLK</sequence>
<gene>
    <name evidence="2" type="ORF">TVAG_485660</name>
</gene>
<dbReference type="VEuPathDB" id="TrichDB:TVAG_485660"/>
<name>A2FZS8_TRIV3</name>
<dbReference type="VEuPathDB" id="TrichDB:TVAGG3_0508040"/>
<evidence type="ECO:0000313" key="2">
    <source>
        <dbReference type="EMBL" id="EAX89592.1"/>
    </source>
</evidence>
<reference evidence="2" key="2">
    <citation type="journal article" date="2007" name="Science">
        <title>Draft genome sequence of the sexually transmitted pathogen Trichomonas vaginalis.</title>
        <authorList>
            <person name="Carlton J.M."/>
            <person name="Hirt R.P."/>
            <person name="Silva J.C."/>
            <person name="Delcher A.L."/>
            <person name="Schatz M."/>
            <person name="Zhao Q."/>
            <person name="Wortman J.R."/>
            <person name="Bidwell S.L."/>
            <person name="Alsmark U.C.M."/>
            <person name="Besteiro S."/>
            <person name="Sicheritz-Ponten T."/>
            <person name="Noel C.J."/>
            <person name="Dacks J.B."/>
            <person name="Foster P.G."/>
            <person name="Simillion C."/>
            <person name="Van de Peer Y."/>
            <person name="Miranda-Saavedra D."/>
            <person name="Barton G.J."/>
            <person name="Westrop G.D."/>
            <person name="Mueller S."/>
            <person name="Dessi D."/>
            <person name="Fiori P.L."/>
            <person name="Ren Q."/>
            <person name="Paulsen I."/>
            <person name="Zhang H."/>
            <person name="Bastida-Corcuera F.D."/>
            <person name="Simoes-Barbosa A."/>
            <person name="Brown M.T."/>
            <person name="Hayes R.D."/>
            <person name="Mukherjee M."/>
            <person name="Okumura C.Y."/>
            <person name="Schneider R."/>
            <person name="Smith A.J."/>
            <person name="Vanacova S."/>
            <person name="Villalvazo M."/>
            <person name="Haas B.J."/>
            <person name="Pertea M."/>
            <person name="Feldblyum T.V."/>
            <person name="Utterback T.R."/>
            <person name="Shu C.L."/>
            <person name="Osoegawa K."/>
            <person name="de Jong P.J."/>
            <person name="Hrdy I."/>
            <person name="Horvathova L."/>
            <person name="Zubacova Z."/>
            <person name="Dolezal P."/>
            <person name="Malik S.B."/>
            <person name="Logsdon J.M. Jr."/>
            <person name="Henze K."/>
            <person name="Gupta A."/>
            <person name="Wang C.C."/>
            <person name="Dunne R.L."/>
            <person name="Upcroft J.A."/>
            <person name="Upcroft P."/>
            <person name="White O."/>
            <person name="Salzberg S.L."/>
            <person name="Tang P."/>
            <person name="Chiu C.-H."/>
            <person name="Lee Y.-S."/>
            <person name="Embley T.M."/>
            <person name="Coombs G.H."/>
            <person name="Mottram J.C."/>
            <person name="Tachezy J."/>
            <person name="Fraser-Liggett C.M."/>
            <person name="Johnson P.J."/>
        </authorList>
    </citation>
    <scope>NUCLEOTIDE SEQUENCE [LARGE SCALE GENOMIC DNA]</scope>
    <source>
        <strain evidence="2">G3</strain>
    </source>
</reference>
<dbReference type="RefSeq" id="XP_001302522.1">
    <property type="nucleotide sequence ID" value="XM_001302521.1"/>
</dbReference>
<organism evidence="2 3">
    <name type="scientific">Trichomonas vaginalis (strain ATCC PRA-98 / G3)</name>
    <dbReference type="NCBI Taxonomy" id="412133"/>
    <lineage>
        <taxon>Eukaryota</taxon>
        <taxon>Metamonada</taxon>
        <taxon>Parabasalia</taxon>
        <taxon>Trichomonadida</taxon>
        <taxon>Trichomonadidae</taxon>
        <taxon>Trichomonas</taxon>
    </lineage>
</organism>
<protein>
    <submittedName>
        <fullName evidence="2">Uncharacterized protein</fullName>
    </submittedName>
</protein>
<feature type="transmembrane region" description="Helical" evidence="1">
    <location>
        <begin position="12"/>
        <end position="35"/>
    </location>
</feature>
<dbReference type="KEGG" id="tva:4747263"/>
<keyword evidence="1" id="KW-0472">Membrane</keyword>
<dbReference type="InParanoid" id="A2FZS8"/>
<keyword evidence="1" id="KW-0812">Transmembrane</keyword>
<dbReference type="EMBL" id="DS114186">
    <property type="protein sequence ID" value="EAX89592.1"/>
    <property type="molecule type" value="Genomic_DNA"/>
</dbReference>
<reference evidence="2" key="1">
    <citation type="submission" date="2006-10" db="EMBL/GenBank/DDBJ databases">
        <authorList>
            <person name="Amadeo P."/>
            <person name="Zhao Q."/>
            <person name="Wortman J."/>
            <person name="Fraser-Liggett C."/>
            <person name="Carlton J."/>
        </authorList>
    </citation>
    <scope>NUCLEOTIDE SEQUENCE</scope>
    <source>
        <strain evidence="2">G3</strain>
    </source>
</reference>